<evidence type="ECO:0000313" key="3">
    <source>
        <dbReference type="Proteomes" id="UP000054773"/>
    </source>
</evidence>
<proteinExistence type="predicted"/>
<evidence type="ECO:0000256" key="1">
    <source>
        <dbReference type="SAM" id="MobiDB-lite"/>
    </source>
</evidence>
<dbReference type="Proteomes" id="UP000054773">
    <property type="component" value="Unassembled WGS sequence"/>
</dbReference>
<protein>
    <submittedName>
        <fullName evidence="2">Uncharacterized protein</fullName>
    </submittedName>
</protein>
<sequence>MKKKIKNIIYLWLQFEDNKEIKVSSGKISTDFLFVKKQIPYALAWYEKHSKSVEEDGEDEDEITMTQGFCNMLRLIPKMTRDQYEKLLNDAEDDDFLCNDIDTAIKLMNERKQKKDRQNNMEFEVWKKGLAKTTHEILKPIIHSQNELAIFGSDLLGYRQTQKYFESKEGGNKITYHFEQTKQILGCDDVGVRVWNSDFEKPSEINANQNKKPSKGCVVDVLQENIRRYYQNEPLIPLYFVMQRVTDKGAYNQQDGEIGENLQNSGFKTSSSSKRNSITGAEMRIVWRLKNELHDKVIAHILSHVTRGLVIESTSDESDFQVISVKECGSHLLPWEVNKLRWINRDRKHRLDDSKLSGIKCNDWLWRLLWFKNEMSEKPCQHGKLPQIPVLWNAPLLKKDDLNCIIANKIEL</sequence>
<reference evidence="2 3" key="1">
    <citation type="submission" date="2015-11" db="EMBL/GenBank/DDBJ databases">
        <title>Genomic analysis of 38 Legionella species identifies large and diverse effector repertoires.</title>
        <authorList>
            <person name="Burstein D."/>
            <person name="Amaro F."/>
            <person name="Zusman T."/>
            <person name="Lifshitz Z."/>
            <person name="Cohen O."/>
            <person name="Gilbert J.A."/>
            <person name="Pupko T."/>
            <person name="Shuman H.A."/>
            <person name="Segal G."/>
        </authorList>
    </citation>
    <scope>NUCLEOTIDE SEQUENCE [LARGE SCALE GENOMIC DNA]</scope>
    <source>
        <strain evidence="2 3">SE-32A-C8</strain>
    </source>
</reference>
<keyword evidence="3" id="KW-1185">Reference proteome</keyword>
<dbReference type="RefSeq" id="WP_058525732.1">
    <property type="nucleotide sequence ID" value="NZ_LNYA01000004.1"/>
</dbReference>
<organism evidence="2 3">
    <name type="scientific">Legionella erythra</name>
    <dbReference type="NCBI Taxonomy" id="448"/>
    <lineage>
        <taxon>Bacteria</taxon>
        <taxon>Pseudomonadati</taxon>
        <taxon>Pseudomonadota</taxon>
        <taxon>Gammaproteobacteria</taxon>
        <taxon>Legionellales</taxon>
        <taxon>Legionellaceae</taxon>
        <taxon>Legionella</taxon>
    </lineage>
</organism>
<accession>A0A0W0TUY1</accession>
<dbReference type="EMBL" id="LNYA01000004">
    <property type="protein sequence ID" value="KTC99294.1"/>
    <property type="molecule type" value="Genomic_DNA"/>
</dbReference>
<evidence type="ECO:0000313" key="2">
    <source>
        <dbReference type="EMBL" id="KTC99294.1"/>
    </source>
</evidence>
<feature type="region of interest" description="Disordered" evidence="1">
    <location>
        <begin position="255"/>
        <end position="274"/>
    </location>
</feature>
<dbReference type="AlphaFoldDB" id="A0A0W0TUY1"/>
<name>A0A0W0TUY1_LEGER</name>
<comment type="caution">
    <text evidence="2">The sequence shown here is derived from an EMBL/GenBank/DDBJ whole genome shotgun (WGS) entry which is preliminary data.</text>
</comment>
<dbReference type="PATRIC" id="fig|448.7.peg.572"/>
<gene>
    <name evidence="2" type="ORF">Lery_0551</name>
</gene>